<feature type="region of interest" description="Disordered" evidence="1">
    <location>
        <begin position="1"/>
        <end position="25"/>
    </location>
</feature>
<gene>
    <name evidence="2" type="ORF">CYMTET_29224</name>
</gene>
<evidence type="ECO:0000256" key="1">
    <source>
        <dbReference type="SAM" id="MobiDB-lite"/>
    </source>
</evidence>
<accession>A0AAE0FLA1</accession>
<dbReference type="AlphaFoldDB" id="A0AAE0FLA1"/>
<protein>
    <submittedName>
        <fullName evidence="2">Uncharacterized protein</fullName>
    </submittedName>
</protein>
<sequence length="122" mass="13139">MGSGASALSRANNNNAEEEQPEQVVKTVVVQSRSDSPKPHTMGIVRPQTERFTGTLHSGALLQVQAASEGNWTVRVDEVAQKHGAEGVIYYGSVQTPEAVAGKELVIKEYHPRFAQSASTSY</sequence>
<evidence type="ECO:0000313" key="3">
    <source>
        <dbReference type="Proteomes" id="UP001190700"/>
    </source>
</evidence>
<dbReference type="EMBL" id="LGRX02016576">
    <property type="protein sequence ID" value="KAK3261896.1"/>
    <property type="molecule type" value="Genomic_DNA"/>
</dbReference>
<evidence type="ECO:0000313" key="2">
    <source>
        <dbReference type="EMBL" id="KAK3261896.1"/>
    </source>
</evidence>
<proteinExistence type="predicted"/>
<reference evidence="2 3" key="1">
    <citation type="journal article" date="2015" name="Genome Biol. Evol.">
        <title>Comparative Genomics of a Bacterivorous Green Alga Reveals Evolutionary Causalities and Consequences of Phago-Mixotrophic Mode of Nutrition.</title>
        <authorList>
            <person name="Burns J.A."/>
            <person name="Paasch A."/>
            <person name="Narechania A."/>
            <person name="Kim E."/>
        </authorList>
    </citation>
    <scope>NUCLEOTIDE SEQUENCE [LARGE SCALE GENOMIC DNA]</scope>
    <source>
        <strain evidence="2 3">PLY_AMNH</strain>
    </source>
</reference>
<organism evidence="2 3">
    <name type="scientific">Cymbomonas tetramitiformis</name>
    <dbReference type="NCBI Taxonomy" id="36881"/>
    <lineage>
        <taxon>Eukaryota</taxon>
        <taxon>Viridiplantae</taxon>
        <taxon>Chlorophyta</taxon>
        <taxon>Pyramimonadophyceae</taxon>
        <taxon>Pyramimonadales</taxon>
        <taxon>Pyramimonadaceae</taxon>
        <taxon>Cymbomonas</taxon>
    </lineage>
</organism>
<dbReference type="Proteomes" id="UP001190700">
    <property type="component" value="Unassembled WGS sequence"/>
</dbReference>
<keyword evidence="3" id="KW-1185">Reference proteome</keyword>
<name>A0AAE0FLA1_9CHLO</name>
<comment type="caution">
    <text evidence="2">The sequence shown here is derived from an EMBL/GenBank/DDBJ whole genome shotgun (WGS) entry which is preliminary data.</text>
</comment>
<feature type="non-terminal residue" evidence="2">
    <location>
        <position position="122"/>
    </location>
</feature>